<evidence type="ECO:0000313" key="2">
    <source>
        <dbReference type="Proteomes" id="UP000018817"/>
    </source>
</evidence>
<organism evidence="1 2">
    <name type="scientific">Phytophthora nicotianae (strain INRA-310)</name>
    <name type="common">Phytophthora parasitica</name>
    <dbReference type="NCBI Taxonomy" id="761204"/>
    <lineage>
        <taxon>Eukaryota</taxon>
        <taxon>Sar</taxon>
        <taxon>Stramenopiles</taxon>
        <taxon>Oomycota</taxon>
        <taxon>Peronosporomycetes</taxon>
        <taxon>Peronosporales</taxon>
        <taxon>Peronosporaceae</taxon>
        <taxon>Phytophthora</taxon>
    </lineage>
</organism>
<accession>W2PMM1</accession>
<dbReference type="GeneID" id="20192651"/>
<dbReference type="Proteomes" id="UP000018817">
    <property type="component" value="Unassembled WGS sequence"/>
</dbReference>
<dbReference type="VEuPathDB" id="FungiDB:PPTG_24052"/>
<evidence type="ECO:0000313" key="1">
    <source>
        <dbReference type="EMBL" id="ETN01499.1"/>
    </source>
</evidence>
<sequence length="71" mass="7882">MLLKLGDVAGAFRHVSINAEVVHMFCFRNKDVLVIELACGFGCEGSPLQHEMTYDGFAPSFIFRSALTPYL</sequence>
<gene>
    <name evidence="1" type="ORF">PPTG_24052</name>
</gene>
<name>W2PMM1_PHYN3</name>
<proteinExistence type="predicted"/>
<dbReference type="AlphaFoldDB" id="W2PMM1"/>
<dbReference type="RefSeq" id="XP_008913188.1">
    <property type="nucleotide sequence ID" value="XM_008914940.1"/>
</dbReference>
<protein>
    <submittedName>
        <fullName evidence="1">Uncharacterized protein</fullName>
    </submittedName>
</protein>
<reference evidence="2" key="1">
    <citation type="submission" date="2011-12" db="EMBL/GenBank/DDBJ databases">
        <authorList>
            <consortium name="The Broad Institute Genome Sequencing Platform"/>
            <person name="Russ C."/>
            <person name="Tyler B."/>
            <person name="Panabieres F."/>
            <person name="Shan W."/>
            <person name="Tripathy S."/>
            <person name="Grunwald N."/>
            <person name="Machado M."/>
            <person name="Young S.K."/>
            <person name="Zeng Q."/>
            <person name="Gargeya S."/>
            <person name="Fitzgerald M."/>
            <person name="Haas B."/>
            <person name="Abouelleil A."/>
            <person name="Alvarado L."/>
            <person name="Arachchi H.M."/>
            <person name="Berlin A."/>
            <person name="Chapman S.B."/>
            <person name="Gearin G."/>
            <person name="Goldberg J."/>
            <person name="Griggs A."/>
            <person name="Gujja S."/>
            <person name="Hansen M."/>
            <person name="Heiman D."/>
            <person name="Howarth C."/>
            <person name="Larimer J."/>
            <person name="Lui A."/>
            <person name="MacDonald P.J.P."/>
            <person name="McCowen C."/>
            <person name="Montmayeur A."/>
            <person name="Murphy C."/>
            <person name="Neiman D."/>
            <person name="Pearson M."/>
            <person name="Priest M."/>
            <person name="Roberts A."/>
            <person name="Saif S."/>
            <person name="Shea T."/>
            <person name="Sisk P."/>
            <person name="Stolte C."/>
            <person name="Sykes S."/>
            <person name="Wortman J."/>
            <person name="Nusbaum C."/>
            <person name="Birren B."/>
        </authorList>
    </citation>
    <scope>NUCLEOTIDE SEQUENCE [LARGE SCALE GENOMIC DNA]</scope>
    <source>
        <strain evidence="2">INRA-310</strain>
    </source>
</reference>
<reference evidence="1 2" key="2">
    <citation type="submission" date="2013-11" db="EMBL/GenBank/DDBJ databases">
        <title>The Genome Sequence of Phytophthora parasitica INRA-310.</title>
        <authorList>
            <consortium name="The Broad Institute Genomics Platform"/>
            <person name="Russ C."/>
            <person name="Tyler B."/>
            <person name="Panabieres F."/>
            <person name="Shan W."/>
            <person name="Tripathy S."/>
            <person name="Grunwald N."/>
            <person name="Machado M."/>
            <person name="Johnson C.S."/>
            <person name="Arredondo F."/>
            <person name="Hong C."/>
            <person name="Coffey M."/>
            <person name="Young S.K."/>
            <person name="Zeng Q."/>
            <person name="Gargeya S."/>
            <person name="Fitzgerald M."/>
            <person name="Abouelleil A."/>
            <person name="Alvarado L."/>
            <person name="Chapman S.B."/>
            <person name="Gainer-Dewar J."/>
            <person name="Goldberg J."/>
            <person name="Griggs A."/>
            <person name="Gujja S."/>
            <person name="Hansen M."/>
            <person name="Howarth C."/>
            <person name="Imamovic A."/>
            <person name="Ireland A."/>
            <person name="Larimer J."/>
            <person name="McCowan C."/>
            <person name="Murphy C."/>
            <person name="Pearson M."/>
            <person name="Poon T.W."/>
            <person name="Priest M."/>
            <person name="Roberts A."/>
            <person name="Saif S."/>
            <person name="Shea T."/>
            <person name="Sykes S."/>
            <person name="Wortman J."/>
            <person name="Nusbaum C."/>
            <person name="Birren B."/>
        </authorList>
    </citation>
    <scope>NUCLEOTIDE SEQUENCE [LARGE SCALE GENOMIC DNA]</scope>
    <source>
        <strain evidence="1 2">INRA-310</strain>
    </source>
</reference>
<dbReference type="EMBL" id="KI669625">
    <property type="protein sequence ID" value="ETN01499.1"/>
    <property type="molecule type" value="Genomic_DNA"/>
</dbReference>
<dbReference type="STRING" id="761204.W2PMM1"/>